<dbReference type="AlphaFoldDB" id="A0A6C1DM58"/>
<sequence length="280" mass="32637">MSDRDQIEPVTNALDAESDSSDDFGNFSDASVENDLYNQNSTLTTSSESVVDNCLNKILPKGEFDLEEETIKNDCFKLSKLIEDERPHVIYEQLVQLDPVLQPFIWNKSHIRRNLLHILRLSDNNGSEGVGTKREEEPLNDELFKRICDAVEKNEQTATGLFLRDNFKIDYTPPMTLKSLQKEEEREQEQHIPRLLMADFTSMDEESLRQYHDTLCQSIDFLVGKSRSLKKQQRDLLKDKTTFENVVTNLTGHTQRLQRDEIALYNKKRNKKKRFSWVGY</sequence>
<protein>
    <recommendedName>
        <fullName evidence="4">YBL010C-like protein</fullName>
    </recommendedName>
</protein>
<dbReference type="InterPro" id="IPR031355">
    <property type="entry name" value="YBL010C/LAA2-like"/>
</dbReference>
<reference evidence="2 3" key="1">
    <citation type="journal article" date="2019" name="BMC Genomics">
        <title>Chromosome level assembly and comparative genome analysis confirm lager-brewing yeasts originated from a single hybridization.</title>
        <authorList>
            <person name="Salazar A.N."/>
            <person name="Gorter de Vries A.R."/>
            <person name="van den Broek M."/>
            <person name="Brouwers N."/>
            <person name="de la Torre Cortes P."/>
            <person name="Kuijpers N.G.A."/>
            <person name="Daran J.G."/>
            <person name="Abeel T."/>
        </authorList>
    </citation>
    <scope>NUCLEOTIDE SEQUENCE [LARGE SCALE GENOMIC DNA]</scope>
    <source>
        <strain evidence="2 3">CBS 1483</strain>
    </source>
</reference>
<gene>
    <name evidence="2" type="ORF">GRS66_000195</name>
</gene>
<dbReference type="OrthoDB" id="5378975at2759"/>
<evidence type="ECO:0000313" key="2">
    <source>
        <dbReference type="EMBL" id="QID77999.1"/>
    </source>
</evidence>
<dbReference type="PANTHER" id="PTHR38698:SF1">
    <property type="entry name" value="FUNGAL PROTEIN"/>
    <property type="match status" value="1"/>
</dbReference>
<dbReference type="PANTHER" id="PTHR38698">
    <property type="entry name" value="EXPRESSED PROTEIN"/>
    <property type="match status" value="1"/>
</dbReference>
<dbReference type="Pfam" id="PF17104">
    <property type="entry name" value="YBL010C_LAA2"/>
    <property type="match status" value="1"/>
</dbReference>
<accession>A0A6C1DM58</accession>
<evidence type="ECO:0008006" key="4">
    <source>
        <dbReference type="Google" id="ProtNLM"/>
    </source>
</evidence>
<evidence type="ECO:0000256" key="1">
    <source>
        <dbReference type="SAM" id="MobiDB-lite"/>
    </source>
</evidence>
<dbReference type="Proteomes" id="UP000501346">
    <property type="component" value="Chromosome ScII"/>
</dbReference>
<keyword evidence="3" id="KW-1185">Reference proteome</keyword>
<dbReference type="EMBL" id="CP048984">
    <property type="protein sequence ID" value="QID77999.1"/>
    <property type="molecule type" value="Genomic_DNA"/>
</dbReference>
<proteinExistence type="predicted"/>
<name>A0A6C1DM58_SACPS</name>
<organism evidence="2 3">
    <name type="scientific">Saccharomyces pastorianus</name>
    <name type="common">Lager yeast</name>
    <name type="synonym">Saccharomyces cerevisiae x Saccharomyces eubayanus</name>
    <dbReference type="NCBI Taxonomy" id="27292"/>
    <lineage>
        <taxon>Eukaryota</taxon>
        <taxon>Fungi</taxon>
        <taxon>Dikarya</taxon>
        <taxon>Ascomycota</taxon>
        <taxon>Saccharomycotina</taxon>
        <taxon>Saccharomycetes</taxon>
        <taxon>Saccharomycetales</taxon>
        <taxon>Saccharomycetaceae</taxon>
        <taxon>Saccharomyces</taxon>
    </lineage>
</organism>
<evidence type="ECO:0000313" key="3">
    <source>
        <dbReference type="Proteomes" id="UP000501346"/>
    </source>
</evidence>
<feature type="region of interest" description="Disordered" evidence="1">
    <location>
        <begin position="1"/>
        <end position="26"/>
    </location>
</feature>